<sequence length="49" mass="5570">MFAINIPQEAVVIPENMDAIRAAMEMQTDGAEGVRETNKYLELGKWMEK</sequence>
<gene>
    <name evidence="1" type="ORF">SDC9_164614</name>
</gene>
<proteinExistence type="predicted"/>
<comment type="caution">
    <text evidence="1">The sequence shown here is derived from an EMBL/GenBank/DDBJ whole genome shotgun (WGS) entry which is preliminary data.</text>
</comment>
<dbReference type="AlphaFoldDB" id="A0A645FS45"/>
<organism evidence="1">
    <name type="scientific">bioreactor metagenome</name>
    <dbReference type="NCBI Taxonomy" id="1076179"/>
    <lineage>
        <taxon>unclassified sequences</taxon>
        <taxon>metagenomes</taxon>
        <taxon>ecological metagenomes</taxon>
    </lineage>
</organism>
<reference evidence="1" key="1">
    <citation type="submission" date="2019-08" db="EMBL/GenBank/DDBJ databases">
        <authorList>
            <person name="Kucharzyk K."/>
            <person name="Murdoch R.W."/>
            <person name="Higgins S."/>
            <person name="Loffler F."/>
        </authorList>
    </citation>
    <scope>NUCLEOTIDE SEQUENCE</scope>
</reference>
<name>A0A645FS45_9ZZZZ</name>
<dbReference type="EMBL" id="VSSQ01064347">
    <property type="protein sequence ID" value="MPN17261.1"/>
    <property type="molecule type" value="Genomic_DNA"/>
</dbReference>
<evidence type="ECO:0000313" key="1">
    <source>
        <dbReference type="EMBL" id="MPN17261.1"/>
    </source>
</evidence>
<dbReference type="Gene3D" id="3.40.50.720">
    <property type="entry name" value="NAD(P)-binding Rossmann-like Domain"/>
    <property type="match status" value="1"/>
</dbReference>
<protein>
    <submittedName>
        <fullName evidence="1">Uncharacterized protein</fullName>
    </submittedName>
</protein>
<accession>A0A645FS45</accession>